<proteinExistence type="predicted"/>
<dbReference type="KEGG" id="vg:80034200"/>
<name>A0A8F3IPP2_9CAUD</name>
<organism evidence="1 2">
    <name type="scientific">Arthrobacter phage Zaheer</name>
    <dbReference type="NCBI Taxonomy" id="2836041"/>
    <lineage>
        <taxon>Viruses</taxon>
        <taxon>Duplodnaviria</taxon>
        <taxon>Heunggongvirae</taxon>
        <taxon>Uroviricota</taxon>
        <taxon>Caudoviricetes</taxon>
        <taxon>Daemsvirinae</taxon>
        <taxon>Nanditavirus</taxon>
        <taxon>Nanditavirus zaheer</taxon>
    </lineage>
</organism>
<evidence type="ECO:0000313" key="1">
    <source>
        <dbReference type="EMBL" id="QWY84264.1"/>
    </source>
</evidence>
<protein>
    <submittedName>
        <fullName evidence="1">Uncharacterized protein</fullName>
    </submittedName>
</protein>
<evidence type="ECO:0000313" key="2">
    <source>
        <dbReference type="Proteomes" id="UP000693901"/>
    </source>
</evidence>
<dbReference type="GeneID" id="80034200"/>
<sequence length="105" mass="11556">MKYVYEVISDRPMSAYVGIGNLAVLTFSSNSYNAIAQRDRPVIVASNGAATGAGTFTVELKERVEERKCLRCGWPVFDHGLECHPGLTPETFATPRRDTQPPEVP</sequence>
<dbReference type="EMBL" id="MZ150784">
    <property type="protein sequence ID" value="QWY84264.1"/>
    <property type="molecule type" value="Genomic_DNA"/>
</dbReference>
<keyword evidence="2" id="KW-1185">Reference proteome</keyword>
<dbReference type="RefSeq" id="YP_010761095.1">
    <property type="nucleotide sequence ID" value="NC_073591.1"/>
</dbReference>
<accession>A0A8F3IPP2</accession>
<dbReference type="Proteomes" id="UP000693901">
    <property type="component" value="Segment"/>
</dbReference>
<reference evidence="1" key="1">
    <citation type="submission" date="2021-05" db="EMBL/GenBank/DDBJ databases">
        <authorList>
            <person name="Moore L.J."/>
            <person name="Samuelson I.O."/>
            <person name="Sarkilahti S.K."/>
            <person name="Tutterrow P.B."/>
            <person name="Spring A.M."/>
            <person name="Klyczek K."/>
            <person name="Garlena R.A."/>
            <person name="Russell D.A."/>
            <person name="Pope W.H."/>
            <person name="Jacobs-Sera D."/>
            <person name="Hatfull G.F."/>
        </authorList>
    </citation>
    <scope>NUCLEOTIDE SEQUENCE</scope>
</reference>
<gene>
    <name evidence="1" type="primary">68</name>
    <name evidence="1" type="ORF">SEA_ZAHEER_68</name>
</gene>